<proteinExistence type="predicted"/>
<reference evidence="2" key="1">
    <citation type="journal article" date="2019" name="Int. J. Syst. Evol. Microbiol.">
        <title>The Global Catalogue of Microorganisms (GCM) 10K type strain sequencing project: providing services to taxonomists for standard genome sequencing and annotation.</title>
        <authorList>
            <consortium name="The Broad Institute Genomics Platform"/>
            <consortium name="The Broad Institute Genome Sequencing Center for Infectious Disease"/>
            <person name="Wu L."/>
            <person name="Ma J."/>
        </authorList>
    </citation>
    <scope>NUCLEOTIDE SEQUENCE [LARGE SCALE GENOMIC DNA]</scope>
    <source>
        <strain evidence="2">TBRC 1826</strain>
    </source>
</reference>
<sequence>MQEVAADADPLSARCGLSSRLTVDRREPWGVLEVVAEGGPLPPYQAAAVAAARLVWSA</sequence>
<evidence type="ECO:0000313" key="1">
    <source>
        <dbReference type="EMBL" id="MFC3997498.1"/>
    </source>
</evidence>
<protein>
    <submittedName>
        <fullName evidence="1">Uncharacterized protein</fullName>
    </submittedName>
</protein>
<organism evidence="1 2">
    <name type="scientific">Nocardiopsis sediminis</name>
    <dbReference type="NCBI Taxonomy" id="1778267"/>
    <lineage>
        <taxon>Bacteria</taxon>
        <taxon>Bacillati</taxon>
        <taxon>Actinomycetota</taxon>
        <taxon>Actinomycetes</taxon>
        <taxon>Streptosporangiales</taxon>
        <taxon>Nocardiopsidaceae</taxon>
        <taxon>Nocardiopsis</taxon>
    </lineage>
</organism>
<dbReference type="EMBL" id="JBHSBH010000010">
    <property type="protein sequence ID" value="MFC3997498.1"/>
    <property type="molecule type" value="Genomic_DNA"/>
</dbReference>
<dbReference type="RefSeq" id="WP_378534508.1">
    <property type="nucleotide sequence ID" value="NZ_JBHSBH010000010.1"/>
</dbReference>
<evidence type="ECO:0000313" key="2">
    <source>
        <dbReference type="Proteomes" id="UP001595847"/>
    </source>
</evidence>
<keyword evidence="2" id="KW-1185">Reference proteome</keyword>
<accession>A0ABV8FR14</accession>
<dbReference type="Proteomes" id="UP001595847">
    <property type="component" value="Unassembled WGS sequence"/>
</dbReference>
<comment type="caution">
    <text evidence="1">The sequence shown here is derived from an EMBL/GenBank/DDBJ whole genome shotgun (WGS) entry which is preliminary data.</text>
</comment>
<name>A0ABV8FR14_9ACTN</name>
<gene>
    <name evidence="1" type="ORF">ACFOVU_16315</name>
</gene>